<sequence length="557" mass="63133">MVLVQAFYALSFKPIILKFDPEIERTCGRLNRERKEALQEQQLIMADEAFPKNEDVRPLRDYVVPTVNGARSSIARPAVQANNFEIKPAIIQMIQTSVQFAGMPNDDPNAHIANFLEICDTFKQNSVSDNAIRLRLFSFSLMDKAKECAIQTQVCELCGGNHTSVNCQVRSPFAPSSAEQAHYVSNFHRQQNNPYFNTYNPGWKNHPNLSGNNTQNTLKPPPGFQSQEKKSNLEDTLTQLTINMFQFMTKIEITFQNQAASIRNLEVQIGALKQMPSYAKFMKEILSNKRKLEEHEIMLLTEESTAILQNKLPPKLKDPEYARYLEALPFYLLSKKPEFKKPGKSDSRPKHSIEEPPKYELKPLPSHLRGKATSSFERPQNCSKMDYCRHQRNKPFNLHEIPMEESYKPTVQPQKCLNPNMQEVVRAEVLKLLDAGIIYPISDSSWASPVQVVLKKGGMMVMKNDNNELIPTRTVTAKGIEVDTTKIDVNKKLPPLTSVKAAFNTLKEKLISTPVIMAPDWDLLFEVICDASDYAIGAVLGSGIKTCCMLFTMQVEL</sequence>
<dbReference type="Proteomes" id="UP000829398">
    <property type="component" value="Chromosome 3"/>
</dbReference>
<evidence type="ECO:0000313" key="1">
    <source>
        <dbReference type="EMBL" id="KAH9780498.1"/>
    </source>
</evidence>
<evidence type="ECO:0000313" key="2">
    <source>
        <dbReference type="Proteomes" id="UP000829398"/>
    </source>
</evidence>
<gene>
    <name evidence="1" type="ORF">KPL71_008102</name>
</gene>
<proteinExistence type="predicted"/>
<organism evidence="1 2">
    <name type="scientific">Citrus sinensis</name>
    <name type="common">Sweet orange</name>
    <name type="synonym">Citrus aurantium var. sinensis</name>
    <dbReference type="NCBI Taxonomy" id="2711"/>
    <lineage>
        <taxon>Eukaryota</taxon>
        <taxon>Viridiplantae</taxon>
        <taxon>Streptophyta</taxon>
        <taxon>Embryophyta</taxon>
        <taxon>Tracheophyta</taxon>
        <taxon>Spermatophyta</taxon>
        <taxon>Magnoliopsida</taxon>
        <taxon>eudicotyledons</taxon>
        <taxon>Gunneridae</taxon>
        <taxon>Pentapetalae</taxon>
        <taxon>rosids</taxon>
        <taxon>malvids</taxon>
        <taxon>Sapindales</taxon>
        <taxon>Rutaceae</taxon>
        <taxon>Aurantioideae</taxon>
        <taxon>Citrus</taxon>
    </lineage>
</organism>
<keyword evidence="2" id="KW-1185">Reference proteome</keyword>
<reference evidence="2" key="1">
    <citation type="journal article" date="2023" name="Hortic. Res.">
        <title>A chromosome-level phased genome enabling allele-level studies in sweet orange: a case study on citrus Huanglongbing tolerance.</title>
        <authorList>
            <person name="Wu B."/>
            <person name="Yu Q."/>
            <person name="Deng Z."/>
            <person name="Duan Y."/>
            <person name="Luo F."/>
            <person name="Gmitter F. Jr."/>
        </authorList>
    </citation>
    <scope>NUCLEOTIDE SEQUENCE [LARGE SCALE GENOMIC DNA]</scope>
    <source>
        <strain evidence="2">cv. Valencia</strain>
    </source>
</reference>
<dbReference type="EMBL" id="CM039172">
    <property type="protein sequence ID" value="KAH9780498.1"/>
    <property type="molecule type" value="Genomic_DNA"/>
</dbReference>
<accession>A0ACB8M3S8</accession>
<protein>
    <submittedName>
        <fullName evidence="1">Uncharacterized protein</fullName>
    </submittedName>
</protein>
<comment type="caution">
    <text evidence="1">The sequence shown here is derived from an EMBL/GenBank/DDBJ whole genome shotgun (WGS) entry which is preliminary data.</text>
</comment>
<name>A0ACB8M3S8_CITSI</name>